<keyword evidence="1" id="KW-0238">DNA-binding</keyword>
<dbReference type="GO" id="GO:1904680">
    <property type="term" value="F:peptide transmembrane transporter activity"/>
    <property type="evidence" value="ECO:0007669"/>
    <property type="project" value="TreeGrafter"/>
</dbReference>
<comment type="caution">
    <text evidence="4">The sequence shown here is derived from an EMBL/GenBank/DDBJ whole genome shotgun (WGS) entry which is preliminary data.</text>
</comment>
<dbReference type="InterPro" id="IPR025370">
    <property type="entry name" value="SgrR_HTH_N"/>
</dbReference>
<dbReference type="GO" id="GO:0030288">
    <property type="term" value="C:outer membrane-bounded periplasmic space"/>
    <property type="evidence" value="ECO:0007669"/>
    <property type="project" value="UniProtKB-ARBA"/>
</dbReference>
<proteinExistence type="predicted"/>
<dbReference type="InterPro" id="IPR030678">
    <property type="entry name" value="Peptide/Ni-bd"/>
</dbReference>
<organism evidence="4 5">
    <name type="scientific">Photobacterium sanctipauli</name>
    <dbReference type="NCBI Taxonomy" id="1342794"/>
    <lineage>
        <taxon>Bacteria</taxon>
        <taxon>Pseudomonadati</taxon>
        <taxon>Pseudomonadota</taxon>
        <taxon>Gammaproteobacteria</taxon>
        <taxon>Vibrionales</taxon>
        <taxon>Vibrionaceae</taxon>
        <taxon>Photobacterium</taxon>
    </lineage>
</organism>
<protein>
    <submittedName>
        <fullName evidence="4">Peptide-binding protein</fullName>
    </submittedName>
</protein>
<evidence type="ECO:0000313" key="5">
    <source>
        <dbReference type="Proteomes" id="UP000241771"/>
    </source>
</evidence>
<dbReference type="EMBL" id="PYMA01000005">
    <property type="protein sequence ID" value="PSW19892.1"/>
    <property type="molecule type" value="Genomic_DNA"/>
</dbReference>
<accession>A0A2T3NUF8</accession>
<dbReference type="SUPFAM" id="SSF53850">
    <property type="entry name" value="Periplasmic binding protein-like II"/>
    <property type="match status" value="1"/>
</dbReference>
<dbReference type="PIRSF" id="PIRSF002741">
    <property type="entry name" value="MppA"/>
    <property type="match status" value="1"/>
</dbReference>
<dbReference type="Gene3D" id="3.40.190.10">
    <property type="entry name" value="Periplasmic binding protein-like II"/>
    <property type="match status" value="1"/>
</dbReference>
<evidence type="ECO:0000313" key="4">
    <source>
        <dbReference type="EMBL" id="PSW19892.1"/>
    </source>
</evidence>
<feature type="domain" description="Transcriptional regulator SgrR N-terminal HTH" evidence="3">
    <location>
        <begin position="9"/>
        <end position="123"/>
    </location>
</feature>
<sequence>MVLVLSKDKLLLYYLRLVKLGIKQEILIALHDVAETMFTSTRHCRTLLKEMESIGWLEWTPKAGRNQRSTLHLRYKPEELKIALANQMISHGKYEKALVLVDNDQALFGQLLQKSSGTRRREGRLHIQLTYHRQFSELLPHKPLRNSERFLLRQVYACLTQCDENGNVTPQLAHHWQYDENTYQWRFYIRPQLSFHDGSEISADEIVKLFSSLKQLPRYKKELSHVKGITAINPYCIAFQLDQPDPGFAGLIADVKYSIQPTSQLQSANVTIGSGAFQVQEHSESRLQLQAFDNYFACRAIVETVTIWQVPLQEADSFGKTELKADACVSDQPSCSHYLSVHNDNDIIGSHQYTRIEDGCLLMLFNHRSQLLRAQRKYVSQILNPSQLVNFQIEAIPARNLVPSWMNTLTSPISKQALPPTLAIGLFEHPALIGCANSMAEKLKRFGIECNINIYSFEAFHAMASENSLAEDLILTSLNLDDNRPTSAFRWLLSNEVLHQSLTTENSDWLINELVTVRQNHPVTEYMQGLEPIATSMINEHWLLPLYHHRQTLHFEGVLKGVSITAWGWPSFLDVWSED</sequence>
<keyword evidence="5" id="KW-1185">Reference proteome</keyword>
<name>A0A2T3NUF8_9GAMM</name>
<dbReference type="PANTHER" id="PTHR30290">
    <property type="entry name" value="PERIPLASMIC BINDING COMPONENT OF ABC TRANSPORTER"/>
    <property type="match status" value="1"/>
</dbReference>
<dbReference type="PANTHER" id="PTHR30290:SF72">
    <property type="entry name" value="HTH-TYPE TRANSCRIPTIONAL REGULATOR SGRR"/>
    <property type="match status" value="1"/>
</dbReference>
<gene>
    <name evidence="4" type="ORF">C9I98_10545</name>
</gene>
<evidence type="ECO:0000259" key="2">
    <source>
        <dbReference type="Pfam" id="PF00496"/>
    </source>
</evidence>
<dbReference type="InterPro" id="IPR039424">
    <property type="entry name" value="SBP_5"/>
</dbReference>
<evidence type="ECO:0000256" key="1">
    <source>
        <dbReference type="ARBA" id="ARBA00023125"/>
    </source>
</evidence>
<dbReference type="Pfam" id="PF12793">
    <property type="entry name" value="SgrR_N"/>
    <property type="match status" value="1"/>
</dbReference>
<feature type="domain" description="Solute-binding protein family 5" evidence="2">
    <location>
        <begin position="168"/>
        <end position="316"/>
    </location>
</feature>
<dbReference type="AlphaFoldDB" id="A0A2T3NUF8"/>
<dbReference type="InterPro" id="IPR000914">
    <property type="entry name" value="SBP_5_dom"/>
</dbReference>
<reference evidence="4 5" key="1">
    <citation type="submission" date="2018-01" db="EMBL/GenBank/DDBJ databases">
        <title>Whole genome sequencing of Histamine producing bacteria.</title>
        <authorList>
            <person name="Butler K."/>
        </authorList>
    </citation>
    <scope>NUCLEOTIDE SEQUENCE [LARGE SCALE GENOMIC DNA]</scope>
    <source>
        <strain evidence="4 5">DSM 100436</strain>
    </source>
</reference>
<dbReference type="GO" id="GO:0015833">
    <property type="term" value="P:peptide transport"/>
    <property type="evidence" value="ECO:0007669"/>
    <property type="project" value="TreeGrafter"/>
</dbReference>
<dbReference type="GO" id="GO:0043190">
    <property type="term" value="C:ATP-binding cassette (ABC) transporter complex"/>
    <property type="evidence" value="ECO:0007669"/>
    <property type="project" value="InterPro"/>
</dbReference>
<dbReference type="GO" id="GO:0003677">
    <property type="term" value="F:DNA binding"/>
    <property type="evidence" value="ECO:0007669"/>
    <property type="project" value="UniProtKB-KW"/>
</dbReference>
<dbReference type="OrthoDB" id="5894719at2"/>
<dbReference type="Pfam" id="PF00496">
    <property type="entry name" value="SBP_bac_5"/>
    <property type="match status" value="1"/>
</dbReference>
<dbReference type="Proteomes" id="UP000241771">
    <property type="component" value="Unassembled WGS sequence"/>
</dbReference>
<evidence type="ECO:0000259" key="3">
    <source>
        <dbReference type="Pfam" id="PF12793"/>
    </source>
</evidence>